<comment type="caution">
    <text evidence="1">The sequence shown here is derived from an EMBL/GenBank/DDBJ whole genome shotgun (WGS) entry which is preliminary data.</text>
</comment>
<keyword evidence="2" id="KW-1185">Reference proteome</keyword>
<accession>A0ABN8NAD9</accession>
<evidence type="ECO:0000313" key="2">
    <source>
        <dbReference type="Proteomes" id="UP001159405"/>
    </source>
</evidence>
<organism evidence="1 2">
    <name type="scientific">Porites lobata</name>
    <dbReference type="NCBI Taxonomy" id="104759"/>
    <lineage>
        <taxon>Eukaryota</taxon>
        <taxon>Metazoa</taxon>
        <taxon>Cnidaria</taxon>
        <taxon>Anthozoa</taxon>
        <taxon>Hexacorallia</taxon>
        <taxon>Scleractinia</taxon>
        <taxon>Fungiina</taxon>
        <taxon>Poritidae</taxon>
        <taxon>Porites</taxon>
    </lineage>
</organism>
<proteinExistence type="predicted"/>
<reference evidence="1 2" key="1">
    <citation type="submission" date="2022-05" db="EMBL/GenBank/DDBJ databases">
        <authorList>
            <consortium name="Genoscope - CEA"/>
            <person name="William W."/>
        </authorList>
    </citation>
    <scope>NUCLEOTIDE SEQUENCE [LARGE SCALE GENOMIC DNA]</scope>
</reference>
<sequence>MRCFRKLLGISYRDHITNDAVRNDKLKWFGHVSRSAWLAKTILQGTVHGGRRRDRQKLSVSPTLNKDYVMLCKWWDRKAEIHLEEGRLRNGVAIVLEQKHLYWYLD</sequence>
<gene>
    <name evidence="1" type="ORF">PLOB_00006558</name>
</gene>
<dbReference type="Proteomes" id="UP001159405">
    <property type="component" value="Unassembled WGS sequence"/>
</dbReference>
<protein>
    <submittedName>
        <fullName evidence="1">Uncharacterized protein</fullName>
    </submittedName>
</protein>
<name>A0ABN8NAD9_9CNID</name>
<evidence type="ECO:0000313" key="1">
    <source>
        <dbReference type="EMBL" id="CAH3045038.1"/>
    </source>
</evidence>
<dbReference type="EMBL" id="CALNXK010000013">
    <property type="protein sequence ID" value="CAH3045038.1"/>
    <property type="molecule type" value="Genomic_DNA"/>
</dbReference>